<dbReference type="InterPro" id="IPR017441">
    <property type="entry name" value="Protein_kinase_ATP_BS"/>
</dbReference>
<feature type="domain" description="PASTA" evidence="14">
    <location>
        <begin position="571"/>
        <end position="642"/>
    </location>
</feature>
<dbReference type="AlphaFoldDB" id="X5DMK5"/>
<keyword evidence="2" id="KW-0723">Serine/threonine-protein kinase</keyword>
<keyword evidence="12" id="KW-1133">Transmembrane helix</keyword>
<evidence type="ECO:0000256" key="8">
    <source>
        <dbReference type="ARBA" id="ARBA00047899"/>
    </source>
</evidence>
<dbReference type="SMART" id="SM00220">
    <property type="entry name" value="S_TKc"/>
    <property type="match status" value="1"/>
</dbReference>
<feature type="domain" description="PASTA" evidence="14">
    <location>
        <begin position="437"/>
        <end position="505"/>
    </location>
</feature>
<dbReference type="GO" id="GO:0106310">
    <property type="term" value="F:protein serine kinase activity"/>
    <property type="evidence" value="ECO:0007669"/>
    <property type="project" value="RHEA"/>
</dbReference>
<dbReference type="KEGG" id="cgy:CGLY_00430"/>
<accession>X5DMK5</accession>
<dbReference type="Pfam" id="PF00069">
    <property type="entry name" value="Pkinase"/>
    <property type="match status" value="1"/>
</dbReference>
<dbReference type="PROSITE" id="PS00108">
    <property type="entry name" value="PROTEIN_KINASE_ST"/>
    <property type="match status" value="1"/>
</dbReference>
<dbReference type="InterPro" id="IPR005543">
    <property type="entry name" value="PASTA_dom"/>
</dbReference>
<feature type="domain" description="PASTA" evidence="14">
    <location>
        <begin position="506"/>
        <end position="570"/>
    </location>
</feature>
<keyword evidence="3 15" id="KW-0808">Transferase</keyword>
<dbReference type="Gene3D" id="1.10.510.10">
    <property type="entry name" value="Transferase(Phosphotransferase) domain 1"/>
    <property type="match status" value="1"/>
</dbReference>
<evidence type="ECO:0000256" key="5">
    <source>
        <dbReference type="ARBA" id="ARBA00022741"/>
    </source>
</evidence>
<feature type="transmembrane region" description="Helical" evidence="12">
    <location>
        <begin position="337"/>
        <end position="361"/>
    </location>
</feature>
<dbReference type="FunFam" id="3.30.200.20:FF:000035">
    <property type="entry name" value="Serine/threonine protein kinase Stk1"/>
    <property type="match status" value="1"/>
</dbReference>
<keyword evidence="12" id="KW-0812">Transmembrane</keyword>
<dbReference type="GO" id="GO:0004674">
    <property type="term" value="F:protein serine/threonine kinase activity"/>
    <property type="evidence" value="ECO:0007669"/>
    <property type="project" value="UniProtKB-KW"/>
</dbReference>
<dbReference type="eggNOG" id="COG2815">
    <property type="taxonomic scope" value="Bacteria"/>
</dbReference>
<keyword evidence="5 10" id="KW-0547">Nucleotide-binding</keyword>
<dbReference type="SUPFAM" id="SSF56112">
    <property type="entry name" value="Protein kinase-like (PK-like)"/>
    <property type="match status" value="1"/>
</dbReference>
<keyword evidence="12" id="KW-0472">Membrane</keyword>
<dbReference type="Gene3D" id="3.30.10.20">
    <property type="match status" value="4"/>
</dbReference>
<evidence type="ECO:0000256" key="7">
    <source>
        <dbReference type="ARBA" id="ARBA00022840"/>
    </source>
</evidence>
<dbReference type="HOGENOM" id="CLU_000288_135_2_11"/>
<dbReference type="InterPro" id="IPR008271">
    <property type="entry name" value="Ser/Thr_kinase_AS"/>
</dbReference>
<evidence type="ECO:0000256" key="1">
    <source>
        <dbReference type="ARBA" id="ARBA00012513"/>
    </source>
</evidence>
<dbReference type="EMBL" id="CP006842">
    <property type="protein sequence ID" value="AHW62534.1"/>
    <property type="molecule type" value="Genomic_DNA"/>
</dbReference>
<evidence type="ECO:0000256" key="12">
    <source>
        <dbReference type="SAM" id="Phobius"/>
    </source>
</evidence>
<comment type="catalytic activity">
    <reaction evidence="8">
        <text>L-threonyl-[protein] + ATP = O-phospho-L-threonyl-[protein] + ADP + H(+)</text>
        <dbReference type="Rhea" id="RHEA:46608"/>
        <dbReference type="Rhea" id="RHEA-COMP:11060"/>
        <dbReference type="Rhea" id="RHEA-COMP:11605"/>
        <dbReference type="ChEBI" id="CHEBI:15378"/>
        <dbReference type="ChEBI" id="CHEBI:30013"/>
        <dbReference type="ChEBI" id="CHEBI:30616"/>
        <dbReference type="ChEBI" id="CHEBI:61977"/>
        <dbReference type="ChEBI" id="CHEBI:456216"/>
        <dbReference type="EC" id="2.7.11.1"/>
    </reaction>
</comment>
<dbReference type="GO" id="GO:0045717">
    <property type="term" value="P:negative regulation of fatty acid biosynthetic process"/>
    <property type="evidence" value="ECO:0007669"/>
    <property type="project" value="UniProtKB-ARBA"/>
</dbReference>
<dbReference type="EC" id="2.7.11.1" evidence="1"/>
<dbReference type="PANTHER" id="PTHR43289:SF6">
    <property type="entry name" value="SERINE_THREONINE-PROTEIN KINASE NEKL-3"/>
    <property type="match status" value="1"/>
</dbReference>
<dbReference type="RefSeq" id="WP_038545045.1">
    <property type="nucleotide sequence ID" value="NZ_CP006842.1"/>
</dbReference>
<protein>
    <recommendedName>
        <fullName evidence="1">non-specific serine/threonine protein kinase</fullName>
        <ecNumber evidence="1">2.7.11.1</ecNumber>
    </recommendedName>
</protein>
<keyword evidence="4" id="KW-0677">Repeat</keyword>
<dbReference type="PANTHER" id="PTHR43289">
    <property type="entry name" value="MITOGEN-ACTIVATED PROTEIN KINASE KINASE KINASE 20-RELATED"/>
    <property type="match status" value="1"/>
</dbReference>
<dbReference type="SMART" id="SM00740">
    <property type="entry name" value="PASTA"/>
    <property type="match status" value="4"/>
</dbReference>
<dbReference type="GO" id="GO:0005524">
    <property type="term" value="F:ATP binding"/>
    <property type="evidence" value="ECO:0007669"/>
    <property type="project" value="UniProtKB-UniRule"/>
</dbReference>
<gene>
    <name evidence="15" type="primary">pknB</name>
    <name evidence="15" type="ORF">CGLY_00430</name>
</gene>
<dbReference type="PROSITE" id="PS00107">
    <property type="entry name" value="PROTEIN_KINASE_ATP"/>
    <property type="match status" value="1"/>
</dbReference>
<keyword evidence="6 15" id="KW-0418">Kinase</keyword>
<feature type="binding site" evidence="10">
    <location>
        <position position="41"/>
    </location>
    <ligand>
        <name>ATP</name>
        <dbReference type="ChEBI" id="CHEBI:30616"/>
    </ligand>
</feature>
<dbReference type="CDD" id="cd14014">
    <property type="entry name" value="STKc_PknB_like"/>
    <property type="match status" value="1"/>
</dbReference>
<dbReference type="STRING" id="1404245.CGLY_00430"/>
<evidence type="ECO:0000256" key="6">
    <source>
        <dbReference type="ARBA" id="ARBA00022777"/>
    </source>
</evidence>
<dbReference type="eggNOG" id="COG0515">
    <property type="taxonomic scope" value="Bacteria"/>
</dbReference>
<dbReference type="Gene3D" id="3.30.200.20">
    <property type="entry name" value="Phosphorylase Kinase, domain 1"/>
    <property type="match status" value="1"/>
</dbReference>
<evidence type="ECO:0000256" key="2">
    <source>
        <dbReference type="ARBA" id="ARBA00022527"/>
    </source>
</evidence>
<dbReference type="Proteomes" id="UP000023703">
    <property type="component" value="Chromosome"/>
</dbReference>
<organism evidence="15 16">
    <name type="scientific">Corynebacterium glyciniphilum AJ 3170</name>
    <dbReference type="NCBI Taxonomy" id="1404245"/>
    <lineage>
        <taxon>Bacteria</taxon>
        <taxon>Bacillati</taxon>
        <taxon>Actinomycetota</taxon>
        <taxon>Actinomycetes</taxon>
        <taxon>Mycobacteriales</taxon>
        <taxon>Corynebacteriaceae</taxon>
        <taxon>Corynebacterium</taxon>
    </lineage>
</organism>
<evidence type="ECO:0000259" key="14">
    <source>
        <dbReference type="SMART" id="SM00740"/>
    </source>
</evidence>
<sequence length="646" mass="69238">MDLSNTRLGGRYLLGPIIGTGGMSDVYAATDELLGRDIAVKMMRADLARDDTFLERFRREAKNAAKLNHHAIVAVYDTGQTDEAHGSVPYIVMERVHGQTLRDIVRDSGPFPLDEASRVMAEVCRALGFSHEAGIIHRDIKPANIMITNTGAVKVMDFGIARALSDTSSAMTQTAAVIGTAQYLSPEQARGKSAEARSDIYAAGCVFYEIATGQPPFSGESPFSVAFQHVQETPLPPSQVQGMNLDPDPALALDAVTLTAMAKDPSDRYDSSADMAADLQRMAEGRMPLAAQAYTDEPVQEPSTSHLPVAAPTPAPADEPEPAPDAPRTEKKRRRGWVVALWIIAILALIGGGTAVAWNWFGGSDDTEQTSEQVQIPDVSGQPRDEAMSALEDAGFDVDIEDRPDAEIPRDQAIGTEPGFGSSLPHGSQLTLLVSSGQEVTDVPDLTGMTTQQAQQALQDAGLRLRSNVSEQASESVDEGRVIEQTHPSGSQVSKGTEVGITVSTGPEDVRVPRVTGQSRDDAVQNLEDAGFEVDVTMVDSSEDENRVLSASNEGTTQPRGTTITIEVSRGNQFTMPQLVGRDYDEVYSTLQQAGWRGGPDRVNRTNVNQLDPLAVGRVVGQSAQEGETIDRNAPITVRVNVLGIP</sequence>
<evidence type="ECO:0000256" key="4">
    <source>
        <dbReference type="ARBA" id="ARBA00022737"/>
    </source>
</evidence>
<comment type="catalytic activity">
    <reaction evidence="9">
        <text>L-seryl-[protein] + ATP = O-phospho-L-seryl-[protein] + ADP + H(+)</text>
        <dbReference type="Rhea" id="RHEA:17989"/>
        <dbReference type="Rhea" id="RHEA-COMP:9863"/>
        <dbReference type="Rhea" id="RHEA-COMP:11604"/>
        <dbReference type="ChEBI" id="CHEBI:15378"/>
        <dbReference type="ChEBI" id="CHEBI:29999"/>
        <dbReference type="ChEBI" id="CHEBI:30616"/>
        <dbReference type="ChEBI" id="CHEBI:83421"/>
        <dbReference type="ChEBI" id="CHEBI:456216"/>
        <dbReference type="EC" id="2.7.11.1"/>
    </reaction>
</comment>
<evidence type="ECO:0000259" key="13">
    <source>
        <dbReference type="SMART" id="SM00220"/>
    </source>
</evidence>
<keyword evidence="7 10" id="KW-0067">ATP-binding</keyword>
<keyword evidence="16" id="KW-1185">Reference proteome</keyword>
<dbReference type="CDD" id="cd06577">
    <property type="entry name" value="PASTA_pknB"/>
    <property type="match status" value="4"/>
</dbReference>
<dbReference type="OrthoDB" id="9762169at2"/>
<evidence type="ECO:0000256" key="9">
    <source>
        <dbReference type="ARBA" id="ARBA00048679"/>
    </source>
</evidence>
<evidence type="ECO:0000256" key="3">
    <source>
        <dbReference type="ARBA" id="ARBA00022679"/>
    </source>
</evidence>
<feature type="domain" description="PASTA" evidence="14">
    <location>
        <begin position="370"/>
        <end position="436"/>
    </location>
</feature>
<feature type="region of interest" description="Disordered" evidence="11">
    <location>
        <begin position="295"/>
        <end position="331"/>
    </location>
</feature>
<name>X5DMK5_9CORY</name>
<dbReference type="InterPro" id="IPR000719">
    <property type="entry name" value="Prot_kinase_dom"/>
</dbReference>
<evidence type="ECO:0000313" key="15">
    <source>
        <dbReference type="EMBL" id="AHW62534.1"/>
    </source>
</evidence>
<dbReference type="InterPro" id="IPR011009">
    <property type="entry name" value="Kinase-like_dom_sf"/>
</dbReference>
<evidence type="ECO:0000256" key="10">
    <source>
        <dbReference type="PROSITE-ProRule" id="PRU10141"/>
    </source>
</evidence>
<evidence type="ECO:0000313" key="16">
    <source>
        <dbReference type="Proteomes" id="UP000023703"/>
    </source>
</evidence>
<evidence type="ECO:0000256" key="11">
    <source>
        <dbReference type="SAM" id="MobiDB-lite"/>
    </source>
</evidence>
<feature type="domain" description="Protein kinase" evidence="13">
    <location>
        <begin position="12"/>
        <end position="283"/>
    </location>
</feature>
<proteinExistence type="predicted"/>
<dbReference type="FunFam" id="1.10.510.10:FF:000021">
    <property type="entry name" value="Serine/threonine protein kinase"/>
    <property type="match status" value="1"/>
</dbReference>
<dbReference type="Pfam" id="PF03793">
    <property type="entry name" value="PASTA"/>
    <property type="match status" value="4"/>
</dbReference>
<dbReference type="NCBIfam" id="NF033483">
    <property type="entry name" value="PknB_PASTA_kin"/>
    <property type="match status" value="1"/>
</dbReference>
<reference evidence="15 16" key="1">
    <citation type="journal article" date="2015" name="Int. J. Syst. Evol. Microbiol.">
        <title>Revisiting Corynebacterium glyciniphilum (ex Kubota et al., 1972) sp. nov., nom. rev., isolated from putrefied banana.</title>
        <authorList>
            <person name="Al-Dilaimi A."/>
            <person name="Bednarz H."/>
            <person name="Lomker A."/>
            <person name="Niehaus K."/>
            <person name="Kalinowski J."/>
            <person name="Ruckert C."/>
        </authorList>
    </citation>
    <scope>NUCLEOTIDE SEQUENCE [LARGE SCALE GENOMIC DNA]</scope>
    <source>
        <strain evidence="15">AJ 3170</strain>
    </source>
</reference>